<gene>
    <name evidence="2" type="ORF">Q9312_13035</name>
</gene>
<evidence type="ECO:0000313" key="3">
    <source>
        <dbReference type="Proteomes" id="UP001239782"/>
    </source>
</evidence>
<dbReference type="RefSeq" id="WP_309201295.1">
    <property type="nucleotide sequence ID" value="NZ_CP133548.1"/>
</dbReference>
<evidence type="ECO:0000313" key="2">
    <source>
        <dbReference type="EMBL" id="WMS86143.1"/>
    </source>
</evidence>
<protein>
    <submittedName>
        <fullName evidence="2">Uncharacterized protein</fullName>
    </submittedName>
</protein>
<dbReference type="KEGG" id="plei:Q9312_13035"/>
<evidence type="ECO:0000256" key="1">
    <source>
        <dbReference type="SAM" id="SignalP"/>
    </source>
</evidence>
<name>A0AA51RRE2_9GAMM</name>
<organism evidence="2 3">
    <name type="scientific">Pleionea litopenaei</name>
    <dbReference type="NCBI Taxonomy" id="3070815"/>
    <lineage>
        <taxon>Bacteria</taxon>
        <taxon>Pseudomonadati</taxon>
        <taxon>Pseudomonadota</taxon>
        <taxon>Gammaproteobacteria</taxon>
        <taxon>Oceanospirillales</taxon>
        <taxon>Pleioneaceae</taxon>
        <taxon>Pleionea</taxon>
    </lineage>
</organism>
<sequence>MKIKIYWLVIALGLIAAPNSKANEQSELADTVNSYMIESYNYVLNINLLIELCALERYLEVDTNSTSFNQKLHANIKRFAELGKVNDYSANKVAAEVEIKFNAFLQGVRYGGFIADNFVRTQYPKGMCTPEIKKDLDSKIDELIKKDEFKISDIDD</sequence>
<proteinExistence type="predicted"/>
<feature type="signal peptide" evidence="1">
    <location>
        <begin position="1"/>
        <end position="22"/>
    </location>
</feature>
<dbReference type="AlphaFoldDB" id="A0AA51RRE2"/>
<dbReference type="Proteomes" id="UP001239782">
    <property type="component" value="Chromosome"/>
</dbReference>
<accession>A0AA51RRE2</accession>
<keyword evidence="1" id="KW-0732">Signal</keyword>
<feature type="chain" id="PRO_5041315194" evidence="1">
    <location>
        <begin position="23"/>
        <end position="156"/>
    </location>
</feature>
<reference evidence="2 3" key="1">
    <citation type="submission" date="2023-08" db="EMBL/GenBank/DDBJ databases">
        <title>Pleionea litopenaei sp. nov., isolated from stomach of juvenile Litopenaeus vannamei.</title>
        <authorList>
            <person name="Rho A.M."/>
            <person name="Hwang C.Y."/>
        </authorList>
    </citation>
    <scope>NUCLEOTIDE SEQUENCE [LARGE SCALE GENOMIC DNA]</scope>
    <source>
        <strain evidence="2 3">HL-JVS1</strain>
    </source>
</reference>
<dbReference type="EMBL" id="CP133548">
    <property type="protein sequence ID" value="WMS86143.1"/>
    <property type="molecule type" value="Genomic_DNA"/>
</dbReference>
<keyword evidence="3" id="KW-1185">Reference proteome</keyword>